<reference evidence="4" key="1">
    <citation type="journal article" date="2023" name="Nat. Commun.">
        <title>Diploid and tetraploid genomes of Acorus and the evolution of monocots.</title>
        <authorList>
            <person name="Ma L."/>
            <person name="Liu K.W."/>
            <person name="Li Z."/>
            <person name="Hsiao Y.Y."/>
            <person name="Qi Y."/>
            <person name="Fu T."/>
            <person name="Tang G.D."/>
            <person name="Zhang D."/>
            <person name="Sun W.H."/>
            <person name="Liu D.K."/>
            <person name="Li Y."/>
            <person name="Chen G.Z."/>
            <person name="Liu X.D."/>
            <person name="Liao X.Y."/>
            <person name="Jiang Y.T."/>
            <person name="Yu X."/>
            <person name="Hao Y."/>
            <person name="Huang J."/>
            <person name="Zhao X.W."/>
            <person name="Ke S."/>
            <person name="Chen Y.Y."/>
            <person name="Wu W.L."/>
            <person name="Hsu J.L."/>
            <person name="Lin Y.F."/>
            <person name="Huang M.D."/>
            <person name="Li C.Y."/>
            <person name="Huang L."/>
            <person name="Wang Z.W."/>
            <person name="Zhao X."/>
            <person name="Zhong W.Y."/>
            <person name="Peng D.H."/>
            <person name="Ahmad S."/>
            <person name="Lan S."/>
            <person name="Zhang J.S."/>
            <person name="Tsai W.C."/>
            <person name="Van de Peer Y."/>
            <person name="Liu Z.J."/>
        </authorList>
    </citation>
    <scope>NUCLEOTIDE SEQUENCE</scope>
    <source>
        <strain evidence="4">CP</strain>
    </source>
</reference>
<reference evidence="4" key="2">
    <citation type="submission" date="2023-06" db="EMBL/GenBank/DDBJ databases">
        <authorList>
            <person name="Ma L."/>
            <person name="Liu K.-W."/>
            <person name="Li Z."/>
            <person name="Hsiao Y.-Y."/>
            <person name="Qi Y."/>
            <person name="Fu T."/>
            <person name="Tang G."/>
            <person name="Zhang D."/>
            <person name="Sun W.-H."/>
            <person name="Liu D.-K."/>
            <person name="Li Y."/>
            <person name="Chen G.-Z."/>
            <person name="Liu X.-D."/>
            <person name="Liao X.-Y."/>
            <person name="Jiang Y.-T."/>
            <person name="Yu X."/>
            <person name="Hao Y."/>
            <person name="Huang J."/>
            <person name="Zhao X.-W."/>
            <person name="Ke S."/>
            <person name="Chen Y.-Y."/>
            <person name="Wu W.-L."/>
            <person name="Hsu J.-L."/>
            <person name="Lin Y.-F."/>
            <person name="Huang M.-D."/>
            <person name="Li C.-Y."/>
            <person name="Huang L."/>
            <person name="Wang Z.-W."/>
            <person name="Zhao X."/>
            <person name="Zhong W.-Y."/>
            <person name="Peng D.-H."/>
            <person name="Ahmad S."/>
            <person name="Lan S."/>
            <person name="Zhang J.-S."/>
            <person name="Tsai W.-C."/>
            <person name="Van De Peer Y."/>
            <person name="Liu Z.-J."/>
        </authorList>
    </citation>
    <scope>NUCLEOTIDE SEQUENCE</scope>
    <source>
        <strain evidence="4">CP</strain>
        <tissue evidence="4">Leaves</tissue>
    </source>
</reference>
<organism evidence="4 5">
    <name type="scientific">Acorus calamus</name>
    <name type="common">Sweet flag</name>
    <dbReference type="NCBI Taxonomy" id="4465"/>
    <lineage>
        <taxon>Eukaryota</taxon>
        <taxon>Viridiplantae</taxon>
        <taxon>Streptophyta</taxon>
        <taxon>Embryophyta</taxon>
        <taxon>Tracheophyta</taxon>
        <taxon>Spermatophyta</taxon>
        <taxon>Magnoliopsida</taxon>
        <taxon>Liliopsida</taxon>
        <taxon>Acoraceae</taxon>
        <taxon>Acorus</taxon>
    </lineage>
</organism>
<comment type="similarity">
    <text evidence="1 3">Belongs to the short-chain dehydrogenases/reductases (SDR) family.</text>
</comment>
<keyword evidence="5" id="KW-1185">Reference proteome</keyword>
<dbReference type="SUPFAM" id="SSF51735">
    <property type="entry name" value="NAD(P)-binding Rossmann-fold domains"/>
    <property type="match status" value="1"/>
</dbReference>
<dbReference type="Gene3D" id="3.40.50.720">
    <property type="entry name" value="NAD(P)-binding Rossmann-like Domain"/>
    <property type="match status" value="1"/>
</dbReference>
<sequence>MSTTTPPQPLSGRTAIVTGSSRGIGRAIAIHLASLGADLVINYVSNAAQAESLANELNGPSGCIQAIAVRADVSVSQNVDTLFDCAEATFGRRMHVLVNCAGVLDPKYSHIANTSEADWDVTLSVNTKGAYLCCKAAARRLVTGGGGRIVMITSSAIGFNRPGHGVYTASKAAVEGDGEGVS</sequence>
<accession>A0AAV9EBX7</accession>
<dbReference type="AlphaFoldDB" id="A0AAV9EBX7"/>
<comment type="caution">
    <text evidence="4">The sequence shown here is derived from an EMBL/GenBank/DDBJ whole genome shotgun (WGS) entry which is preliminary data.</text>
</comment>
<dbReference type="PRINTS" id="PR00080">
    <property type="entry name" value="SDRFAMILY"/>
</dbReference>
<keyword evidence="2" id="KW-0560">Oxidoreductase</keyword>
<evidence type="ECO:0000313" key="4">
    <source>
        <dbReference type="EMBL" id="KAK1310458.1"/>
    </source>
</evidence>
<dbReference type="EMBL" id="JAUJYO010000008">
    <property type="protein sequence ID" value="KAK1310458.1"/>
    <property type="molecule type" value="Genomic_DNA"/>
</dbReference>
<dbReference type="InterPro" id="IPR036291">
    <property type="entry name" value="NAD(P)-bd_dom_sf"/>
</dbReference>
<name>A0AAV9EBX7_ACOCL</name>
<dbReference type="Proteomes" id="UP001180020">
    <property type="component" value="Unassembled WGS sequence"/>
</dbReference>
<dbReference type="GO" id="GO:0016614">
    <property type="term" value="F:oxidoreductase activity, acting on CH-OH group of donors"/>
    <property type="evidence" value="ECO:0007669"/>
    <property type="project" value="UniProtKB-ARBA"/>
</dbReference>
<dbReference type="Pfam" id="PF00106">
    <property type="entry name" value="adh_short"/>
    <property type="match status" value="1"/>
</dbReference>
<dbReference type="PANTHER" id="PTHR48107:SF7">
    <property type="entry name" value="RE15974P"/>
    <property type="match status" value="1"/>
</dbReference>
<evidence type="ECO:0000313" key="5">
    <source>
        <dbReference type="Proteomes" id="UP001180020"/>
    </source>
</evidence>
<gene>
    <name evidence="4" type="ORF">QJS10_CPA08g00117</name>
</gene>
<dbReference type="PRINTS" id="PR00081">
    <property type="entry name" value="GDHRDH"/>
</dbReference>
<dbReference type="InterPro" id="IPR002347">
    <property type="entry name" value="SDR_fam"/>
</dbReference>
<evidence type="ECO:0000256" key="3">
    <source>
        <dbReference type="RuleBase" id="RU000363"/>
    </source>
</evidence>
<protein>
    <submittedName>
        <fullName evidence="4">Uncharacterized protein</fullName>
    </submittedName>
</protein>
<proteinExistence type="inferred from homology"/>
<dbReference type="PANTHER" id="PTHR48107">
    <property type="entry name" value="NADPH-DEPENDENT ALDEHYDE REDUCTASE-LIKE PROTEIN, CHLOROPLASTIC-RELATED"/>
    <property type="match status" value="1"/>
</dbReference>
<evidence type="ECO:0000256" key="2">
    <source>
        <dbReference type="ARBA" id="ARBA00023002"/>
    </source>
</evidence>
<evidence type="ECO:0000256" key="1">
    <source>
        <dbReference type="ARBA" id="ARBA00006484"/>
    </source>
</evidence>